<dbReference type="Pfam" id="PF00108">
    <property type="entry name" value="Thiolase_N"/>
    <property type="match status" value="1"/>
</dbReference>
<feature type="domain" description="Thiolase N-terminal" evidence="3">
    <location>
        <begin position="47"/>
        <end position="152"/>
    </location>
</feature>
<dbReference type="Proteomes" id="UP000622317">
    <property type="component" value="Unassembled WGS sequence"/>
</dbReference>
<dbReference type="InterPro" id="IPR016039">
    <property type="entry name" value="Thiolase-like"/>
</dbReference>
<dbReference type="PANTHER" id="PTHR34069">
    <property type="entry name" value="3-OXOACYL-[ACYL-CARRIER-PROTEIN] SYNTHASE 3"/>
    <property type="match status" value="1"/>
</dbReference>
<evidence type="ECO:0000313" key="5">
    <source>
        <dbReference type="EMBL" id="MBD5779170.1"/>
    </source>
</evidence>
<dbReference type="AlphaFoldDB" id="A0A927F725"/>
<keyword evidence="1" id="KW-0808">Transferase</keyword>
<dbReference type="PANTHER" id="PTHR34069:SF3">
    <property type="entry name" value="ACYL-COA:ACYL-COA ALKYLTRANSFERASE"/>
    <property type="match status" value="1"/>
</dbReference>
<proteinExistence type="predicted"/>
<protein>
    <submittedName>
        <fullName evidence="5">3-oxoacyl-ACP synthase III</fullName>
    </submittedName>
</protein>
<keyword evidence="6" id="KW-1185">Reference proteome</keyword>
<name>A0A927F725_9BACT</name>
<dbReference type="RefSeq" id="WP_191616306.1">
    <property type="nucleotide sequence ID" value="NZ_JACYFG010000007.1"/>
</dbReference>
<dbReference type="CDD" id="cd00830">
    <property type="entry name" value="KAS_III"/>
    <property type="match status" value="1"/>
</dbReference>
<gene>
    <name evidence="5" type="ORF">IEN85_06665</name>
</gene>
<dbReference type="Gene3D" id="3.40.47.10">
    <property type="match status" value="2"/>
</dbReference>
<evidence type="ECO:0000313" key="6">
    <source>
        <dbReference type="Proteomes" id="UP000622317"/>
    </source>
</evidence>
<sequence length="344" mass="36660">MKVRSAVIDSLSYVSPPTAWSSELIEEKLAPLYQRLRLPEGRLELMTGIKERRFWDQDVRPSEIAAEAGRKAIAASGLAPEQMEVCIHSSVCRDMLEPATASFAHRLMGLSPTVQVFDVSNACLGFLNSISLLSSMIDSGQIKAGVVVSGENGKPLLERTIQILLERELTRKSIKPFFANLTIGAGAVAAVVCHESLSPNGHRILGGSVMADTSANDLCKGDSSAAGGGLEMQTDSEEMLQAGVGLAKRTWEAFKGELGWDESTADRIVCHQVGAAHQRLLFDTLGLDHAKDFSSYRTFGNTGSAALPITLAKAAEDGAVKAGDKVALLGIGSGLNCLMMGVEW</sequence>
<feature type="domain" description="Beta-ketoacyl-[acyl-carrier-protein] synthase III C-terminal" evidence="4">
    <location>
        <begin position="259"/>
        <end position="344"/>
    </location>
</feature>
<dbReference type="NCBIfam" id="NF006720">
    <property type="entry name" value="PRK09258.1"/>
    <property type="match status" value="1"/>
</dbReference>
<dbReference type="Pfam" id="PF08541">
    <property type="entry name" value="ACP_syn_III_C"/>
    <property type="match status" value="1"/>
</dbReference>
<evidence type="ECO:0000259" key="3">
    <source>
        <dbReference type="Pfam" id="PF00108"/>
    </source>
</evidence>
<dbReference type="EMBL" id="JACYFG010000007">
    <property type="protein sequence ID" value="MBD5779170.1"/>
    <property type="molecule type" value="Genomic_DNA"/>
</dbReference>
<dbReference type="InterPro" id="IPR013747">
    <property type="entry name" value="ACP_syn_III_C"/>
</dbReference>
<dbReference type="GO" id="GO:0044550">
    <property type="term" value="P:secondary metabolite biosynthetic process"/>
    <property type="evidence" value="ECO:0007669"/>
    <property type="project" value="TreeGrafter"/>
</dbReference>
<comment type="caution">
    <text evidence="5">The sequence shown here is derived from an EMBL/GenBank/DDBJ whole genome shotgun (WGS) entry which is preliminary data.</text>
</comment>
<reference evidence="5" key="1">
    <citation type="submission" date="2020-09" db="EMBL/GenBank/DDBJ databases">
        <title>Pelagicoccus enzymogenes sp. nov. with an EPS production, isolated from marine sediment.</title>
        <authorList>
            <person name="Feng X."/>
        </authorList>
    </citation>
    <scope>NUCLEOTIDE SEQUENCE</scope>
    <source>
        <strain evidence="5">NFK12</strain>
    </source>
</reference>
<keyword evidence="2" id="KW-0012">Acyltransferase</keyword>
<evidence type="ECO:0000256" key="1">
    <source>
        <dbReference type="ARBA" id="ARBA00022679"/>
    </source>
</evidence>
<dbReference type="GO" id="GO:0016747">
    <property type="term" value="F:acyltransferase activity, transferring groups other than amino-acyl groups"/>
    <property type="evidence" value="ECO:0007669"/>
    <property type="project" value="InterPro"/>
</dbReference>
<accession>A0A927F725</accession>
<evidence type="ECO:0000259" key="4">
    <source>
        <dbReference type="Pfam" id="PF08541"/>
    </source>
</evidence>
<dbReference type="InterPro" id="IPR020616">
    <property type="entry name" value="Thiolase_N"/>
</dbReference>
<organism evidence="5 6">
    <name type="scientific">Pelagicoccus enzymogenes</name>
    <dbReference type="NCBI Taxonomy" id="2773457"/>
    <lineage>
        <taxon>Bacteria</taxon>
        <taxon>Pseudomonadati</taxon>
        <taxon>Verrucomicrobiota</taxon>
        <taxon>Opitutia</taxon>
        <taxon>Puniceicoccales</taxon>
        <taxon>Pelagicoccaceae</taxon>
        <taxon>Pelagicoccus</taxon>
    </lineage>
</organism>
<evidence type="ECO:0000256" key="2">
    <source>
        <dbReference type="ARBA" id="ARBA00023315"/>
    </source>
</evidence>
<dbReference type="SUPFAM" id="SSF53901">
    <property type="entry name" value="Thiolase-like"/>
    <property type="match status" value="1"/>
</dbReference>